<accession>A0A4R3YT46</accession>
<evidence type="ECO:0000256" key="1">
    <source>
        <dbReference type="SAM" id="MobiDB-lite"/>
    </source>
</evidence>
<dbReference type="Gene3D" id="2.40.128.110">
    <property type="entry name" value="Lipid/polyisoprenoid-binding, YceI-like"/>
    <property type="match status" value="1"/>
</dbReference>
<evidence type="ECO:0000256" key="2">
    <source>
        <dbReference type="SAM" id="SignalP"/>
    </source>
</evidence>
<comment type="caution">
    <text evidence="4">The sequence shown here is derived from an EMBL/GenBank/DDBJ whole genome shotgun (WGS) entry which is preliminary data.</text>
</comment>
<dbReference type="EMBL" id="SMCS01000002">
    <property type="protein sequence ID" value="TCV95691.1"/>
    <property type="molecule type" value="Genomic_DNA"/>
</dbReference>
<dbReference type="InterPro" id="IPR007372">
    <property type="entry name" value="Lipid/polyisoprenoid-bd_YceI"/>
</dbReference>
<dbReference type="SMART" id="SM00867">
    <property type="entry name" value="YceI"/>
    <property type="match status" value="1"/>
</dbReference>
<organism evidence="4 5">
    <name type="scientific">Luteibacter rhizovicinus</name>
    <dbReference type="NCBI Taxonomy" id="242606"/>
    <lineage>
        <taxon>Bacteria</taxon>
        <taxon>Pseudomonadati</taxon>
        <taxon>Pseudomonadota</taxon>
        <taxon>Gammaproteobacteria</taxon>
        <taxon>Lysobacterales</taxon>
        <taxon>Rhodanobacteraceae</taxon>
        <taxon>Luteibacter</taxon>
    </lineage>
</organism>
<dbReference type="Pfam" id="PF04264">
    <property type="entry name" value="YceI"/>
    <property type="match status" value="1"/>
</dbReference>
<proteinExistence type="predicted"/>
<dbReference type="InterPro" id="IPR036761">
    <property type="entry name" value="TTHA0802/YceI-like_sf"/>
</dbReference>
<dbReference type="AlphaFoldDB" id="A0A4R3YT46"/>
<dbReference type="RefSeq" id="WP_243649149.1">
    <property type="nucleotide sequence ID" value="NZ_SMCS01000002.1"/>
</dbReference>
<dbReference type="PANTHER" id="PTHR34406">
    <property type="entry name" value="PROTEIN YCEI"/>
    <property type="match status" value="1"/>
</dbReference>
<dbReference type="Proteomes" id="UP000295645">
    <property type="component" value="Unassembled WGS sequence"/>
</dbReference>
<feature type="signal peptide" evidence="2">
    <location>
        <begin position="1"/>
        <end position="19"/>
    </location>
</feature>
<feature type="region of interest" description="Disordered" evidence="1">
    <location>
        <begin position="189"/>
        <end position="208"/>
    </location>
</feature>
<evidence type="ECO:0000313" key="5">
    <source>
        <dbReference type="Proteomes" id="UP000295645"/>
    </source>
</evidence>
<reference evidence="4 5" key="1">
    <citation type="submission" date="2019-03" db="EMBL/GenBank/DDBJ databases">
        <title>Above-ground endophytic microbial communities from plants in different locations in the United States.</title>
        <authorList>
            <person name="Frank C."/>
        </authorList>
    </citation>
    <scope>NUCLEOTIDE SEQUENCE [LARGE SCALE GENOMIC DNA]</scope>
    <source>
        <strain evidence="4 5">LP_13_YM</strain>
    </source>
</reference>
<evidence type="ECO:0000313" key="4">
    <source>
        <dbReference type="EMBL" id="TCV95691.1"/>
    </source>
</evidence>
<sequence length="208" mass="22469">MRFAYVLIAALALPGTTWADTATYRYDTVHSQVVFSVTHNGFSRPFGRLPIADGVLRFDDADWSRSSTELTIDLSKVDMGDDAWNKAVRGSDLLAADTSPRARFVSTGVERRGDSDGVLHGNLTLRGITHPIDIAFRLNRVGRTIYGLHTVAGFSGTTTLDRTVFGMTGNPNSIGQSVAVWIEAEAIRTDEKTPSASSPKEAAHGATQ</sequence>
<evidence type="ECO:0000259" key="3">
    <source>
        <dbReference type="SMART" id="SM00867"/>
    </source>
</evidence>
<feature type="domain" description="Lipid/polyisoprenoid-binding YceI-like" evidence="3">
    <location>
        <begin position="23"/>
        <end position="187"/>
    </location>
</feature>
<gene>
    <name evidence="4" type="ORF">EC912_10234</name>
</gene>
<protein>
    <submittedName>
        <fullName evidence="4">Polyisoprenoid-binding protein YceI</fullName>
    </submittedName>
</protein>
<keyword evidence="5" id="KW-1185">Reference proteome</keyword>
<name>A0A4R3YT46_9GAMM</name>
<feature type="chain" id="PRO_5020299077" evidence="2">
    <location>
        <begin position="20"/>
        <end position="208"/>
    </location>
</feature>
<keyword evidence="2" id="KW-0732">Signal</keyword>
<dbReference type="PANTHER" id="PTHR34406:SF1">
    <property type="entry name" value="PROTEIN YCEI"/>
    <property type="match status" value="1"/>
</dbReference>
<dbReference type="SUPFAM" id="SSF101874">
    <property type="entry name" value="YceI-like"/>
    <property type="match status" value="1"/>
</dbReference>